<protein>
    <submittedName>
        <fullName evidence="1">Uncharacterized protein</fullName>
    </submittedName>
</protein>
<reference evidence="2" key="1">
    <citation type="journal article" date="2019" name="Nat. Commun.">
        <title>Expansion of phycobilisome linker gene families in mesophilic red algae.</title>
        <authorList>
            <person name="Lee J."/>
            <person name="Kim D."/>
            <person name="Bhattacharya D."/>
            <person name="Yoon H.S."/>
        </authorList>
    </citation>
    <scope>NUCLEOTIDE SEQUENCE [LARGE SCALE GENOMIC DNA]</scope>
    <source>
        <strain evidence="2">CCMP 1328</strain>
    </source>
</reference>
<gene>
    <name evidence="1" type="ORF">FVE85_3238</name>
</gene>
<keyword evidence="2" id="KW-1185">Reference proteome</keyword>
<sequence length="168" mass="18074">MAFVLGTLEPLGHSTIGREARCPIRMALEPSSSKNLGASVKSWSISGAAILAAVCMQCPVSVGVLHSLPASVLPAANAAPVGTCYFGEGDGCATLAGENELIRSLQEKSRLKKDEIVKEQRESWWARGYADYFKFGYDQDLVRSSDGSWVLKRTPSLLEKALGPSEKK</sequence>
<dbReference type="AlphaFoldDB" id="A0A5J4YX12"/>
<dbReference type="Proteomes" id="UP000324585">
    <property type="component" value="Unassembled WGS sequence"/>
</dbReference>
<dbReference type="EMBL" id="VRMN01000004">
    <property type="protein sequence ID" value="KAA8494997.1"/>
    <property type="molecule type" value="Genomic_DNA"/>
</dbReference>
<evidence type="ECO:0000313" key="2">
    <source>
        <dbReference type="Proteomes" id="UP000324585"/>
    </source>
</evidence>
<organism evidence="1 2">
    <name type="scientific">Porphyridium purpureum</name>
    <name type="common">Red alga</name>
    <name type="synonym">Porphyridium cruentum</name>
    <dbReference type="NCBI Taxonomy" id="35688"/>
    <lineage>
        <taxon>Eukaryota</taxon>
        <taxon>Rhodophyta</taxon>
        <taxon>Bangiophyceae</taxon>
        <taxon>Porphyridiales</taxon>
        <taxon>Porphyridiaceae</taxon>
        <taxon>Porphyridium</taxon>
    </lineage>
</organism>
<accession>A0A5J4YX12</accession>
<comment type="caution">
    <text evidence="1">The sequence shown here is derived from an EMBL/GenBank/DDBJ whole genome shotgun (WGS) entry which is preliminary data.</text>
</comment>
<evidence type="ECO:0000313" key="1">
    <source>
        <dbReference type="EMBL" id="KAA8494997.1"/>
    </source>
</evidence>
<proteinExistence type="predicted"/>
<name>A0A5J4YX12_PORPP</name>